<name>A0ABY5XK44_RHISU</name>
<keyword evidence="2" id="KW-1185">Reference proteome</keyword>
<evidence type="ECO:0000313" key="1">
    <source>
        <dbReference type="EMBL" id="UWU14925.1"/>
    </source>
</evidence>
<dbReference type="EMBL" id="CP104143">
    <property type="protein sequence ID" value="UWU14925.1"/>
    <property type="molecule type" value="Genomic_DNA"/>
</dbReference>
<organism evidence="1 2">
    <name type="scientific">Rhizobium sullae</name>
    <name type="common">Rhizobium hedysari</name>
    <dbReference type="NCBI Taxonomy" id="50338"/>
    <lineage>
        <taxon>Bacteria</taxon>
        <taxon>Pseudomonadati</taxon>
        <taxon>Pseudomonadota</taxon>
        <taxon>Alphaproteobacteria</taxon>
        <taxon>Hyphomicrobiales</taxon>
        <taxon>Rhizobiaceae</taxon>
        <taxon>Rhizobium/Agrobacterium group</taxon>
        <taxon>Rhizobium</taxon>
    </lineage>
</organism>
<accession>A0ABY5XK44</accession>
<dbReference type="Pfam" id="PF20126">
    <property type="entry name" value="TumE"/>
    <property type="match status" value="1"/>
</dbReference>
<sequence length="108" mass="12675">MTTYGGRCHNVPMKAERVVCERIVFGDGAIIDIKVWRVPAQMPGSKHFLKYLLFYGKPALRLICYDNERGKGDHRHYDQHEERYGFISIEQMLADFRSDVEKLRGERI</sequence>
<dbReference type="Proteomes" id="UP001060123">
    <property type="component" value="Chromosome"/>
</dbReference>
<dbReference type="InterPro" id="IPR045397">
    <property type="entry name" value="TumE-like"/>
</dbReference>
<dbReference type="RefSeq" id="WP_244915054.1">
    <property type="nucleotide sequence ID" value="NZ_CP104143.1"/>
</dbReference>
<proteinExistence type="predicted"/>
<gene>
    <name evidence="1" type="ORF">N2599_02515</name>
</gene>
<reference evidence="1" key="1">
    <citation type="submission" date="2022-09" db="EMBL/GenBank/DDBJ databases">
        <title>Australian commercial rhizobial inoculants.</title>
        <authorList>
            <person name="Kohlmeier M.G."/>
            <person name="O'Hara G.W."/>
            <person name="Colombi E."/>
            <person name="Ramsay J.P."/>
            <person name="Terpolilli J."/>
        </authorList>
    </citation>
    <scope>NUCLEOTIDE SEQUENCE</scope>
    <source>
        <strain evidence="1">WSM1592</strain>
    </source>
</reference>
<protein>
    <submittedName>
        <fullName evidence="1">DUF6516 family protein</fullName>
    </submittedName>
</protein>
<evidence type="ECO:0000313" key="2">
    <source>
        <dbReference type="Proteomes" id="UP001060123"/>
    </source>
</evidence>